<evidence type="ECO:0000256" key="7">
    <source>
        <dbReference type="ARBA" id="ARBA00022777"/>
    </source>
</evidence>
<evidence type="ECO:0000256" key="8">
    <source>
        <dbReference type="ARBA" id="ARBA00022840"/>
    </source>
</evidence>
<accession>A0A1I4GYC5</accession>
<dbReference type="EMBL" id="FOSX01000063">
    <property type="protein sequence ID" value="SFL14434.1"/>
    <property type="molecule type" value="Genomic_DNA"/>
</dbReference>
<dbReference type="Gene3D" id="2.40.33.10">
    <property type="entry name" value="PK beta-barrel domain-like"/>
    <property type="match status" value="1"/>
</dbReference>
<evidence type="ECO:0000256" key="1">
    <source>
        <dbReference type="ARBA" id="ARBA00004997"/>
    </source>
</evidence>
<dbReference type="SUPFAM" id="SSF51621">
    <property type="entry name" value="Phosphoenolpyruvate/pyruvate domain"/>
    <property type="match status" value="1"/>
</dbReference>
<dbReference type="GO" id="GO:0000287">
    <property type="term" value="F:magnesium ion binding"/>
    <property type="evidence" value="ECO:0007669"/>
    <property type="project" value="InterPro"/>
</dbReference>
<keyword evidence="11 14" id="KW-0670">Pyruvate</keyword>
<evidence type="ECO:0000256" key="4">
    <source>
        <dbReference type="ARBA" id="ARBA00022679"/>
    </source>
</evidence>
<dbReference type="GO" id="GO:0030955">
    <property type="term" value="F:potassium ion binding"/>
    <property type="evidence" value="ECO:0007669"/>
    <property type="project" value="InterPro"/>
</dbReference>
<gene>
    <name evidence="13" type="ORF">SAMN04244574_03276</name>
    <name evidence="14" type="ORF">SAMN04244574_04037</name>
</gene>
<dbReference type="GO" id="GO:0005524">
    <property type="term" value="F:ATP binding"/>
    <property type="evidence" value="ECO:0007669"/>
    <property type="project" value="UniProtKB-KW"/>
</dbReference>
<comment type="similarity">
    <text evidence="2">Belongs to the pyruvate kinase family.</text>
</comment>
<dbReference type="AlphaFoldDB" id="A0A1I4GYC5"/>
<reference evidence="14 15" key="1">
    <citation type="submission" date="2016-10" db="EMBL/GenBank/DDBJ databases">
        <authorList>
            <person name="de Groot N.N."/>
        </authorList>
    </citation>
    <scope>NUCLEOTIDE SEQUENCE [LARGE SCALE GENOMIC DNA]</scope>
    <source>
        <strain evidence="14 15">DSM 381</strain>
    </source>
</reference>
<evidence type="ECO:0000256" key="3">
    <source>
        <dbReference type="ARBA" id="ARBA00012142"/>
    </source>
</evidence>
<sequence length="184" mass="19603">MLRRTKIVATLGPATETPEVLEGLILAGVDVVRLNFSHGKAEEHRARAALVREMAAKHGRFVAILADLQGPKIRISRFAEGKVTLHKGQRFVLDAALDKNAGDATRVGIDYEALITDSKPGDVLLLDDGRVVLKTLEVKATELVCEVLVAGPLSNNKGINRQGGGLSASALTDKDCEDIKTAAS</sequence>
<evidence type="ECO:0000256" key="2">
    <source>
        <dbReference type="ARBA" id="ARBA00008663"/>
    </source>
</evidence>
<dbReference type="EC" id="2.7.1.40" evidence="3"/>
<evidence type="ECO:0000256" key="5">
    <source>
        <dbReference type="ARBA" id="ARBA00022723"/>
    </source>
</evidence>
<evidence type="ECO:0000313" key="14">
    <source>
        <dbReference type="EMBL" id="SFL35004.1"/>
    </source>
</evidence>
<name>A0A1I4GYC5_9GAMM</name>
<organism evidence="14 15">
    <name type="scientific">Azotobacter beijerinckii</name>
    <dbReference type="NCBI Taxonomy" id="170623"/>
    <lineage>
        <taxon>Bacteria</taxon>
        <taxon>Pseudomonadati</taxon>
        <taxon>Pseudomonadota</taxon>
        <taxon>Gammaproteobacteria</taxon>
        <taxon>Pseudomonadales</taxon>
        <taxon>Pseudomonadaceae</taxon>
        <taxon>Azotobacter</taxon>
    </lineage>
</organism>
<feature type="domain" description="Pyruvate kinase barrel" evidence="12">
    <location>
        <begin position="3"/>
        <end position="182"/>
    </location>
</feature>
<dbReference type="SUPFAM" id="SSF50800">
    <property type="entry name" value="PK beta-barrel domain-like"/>
    <property type="match status" value="1"/>
</dbReference>
<evidence type="ECO:0000259" key="12">
    <source>
        <dbReference type="Pfam" id="PF00224"/>
    </source>
</evidence>
<evidence type="ECO:0000313" key="13">
    <source>
        <dbReference type="EMBL" id="SFL14434.1"/>
    </source>
</evidence>
<comment type="pathway">
    <text evidence="1">Carbohydrate degradation; glycolysis; pyruvate from D-glyceraldehyde 3-phosphate: step 5/5.</text>
</comment>
<keyword evidence="5" id="KW-0479">Metal-binding</keyword>
<protein>
    <recommendedName>
        <fullName evidence="3">pyruvate kinase</fullName>
        <ecNumber evidence="3">2.7.1.40</ecNumber>
    </recommendedName>
</protein>
<dbReference type="InterPro" id="IPR001697">
    <property type="entry name" value="Pyr_Knase"/>
</dbReference>
<keyword evidence="4" id="KW-0808">Transferase</keyword>
<keyword evidence="10" id="KW-0324">Glycolysis</keyword>
<dbReference type="InterPro" id="IPR011037">
    <property type="entry name" value="Pyrv_Knase-like_insert_dom_sf"/>
</dbReference>
<dbReference type="GO" id="GO:0016301">
    <property type="term" value="F:kinase activity"/>
    <property type="evidence" value="ECO:0007669"/>
    <property type="project" value="UniProtKB-KW"/>
</dbReference>
<dbReference type="PANTHER" id="PTHR11817">
    <property type="entry name" value="PYRUVATE KINASE"/>
    <property type="match status" value="1"/>
</dbReference>
<keyword evidence="9" id="KW-0460">Magnesium</keyword>
<feature type="non-terminal residue" evidence="14">
    <location>
        <position position="184"/>
    </location>
</feature>
<keyword evidence="7 14" id="KW-0418">Kinase</keyword>
<dbReference type="InterPro" id="IPR015793">
    <property type="entry name" value="Pyrv_Knase_brl"/>
</dbReference>
<evidence type="ECO:0000256" key="11">
    <source>
        <dbReference type="ARBA" id="ARBA00023317"/>
    </source>
</evidence>
<evidence type="ECO:0000256" key="6">
    <source>
        <dbReference type="ARBA" id="ARBA00022741"/>
    </source>
</evidence>
<dbReference type="Gene3D" id="3.20.20.60">
    <property type="entry name" value="Phosphoenolpyruvate-binding domains"/>
    <property type="match status" value="1"/>
</dbReference>
<dbReference type="GO" id="GO:0004743">
    <property type="term" value="F:pyruvate kinase activity"/>
    <property type="evidence" value="ECO:0007669"/>
    <property type="project" value="UniProtKB-EC"/>
</dbReference>
<dbReference type="UniPathway" id="UPA00109">
    <property type="reaction ID" value="UER00188"/>
</dbReference>
<dbReference type="Pfam" id="PF00224">
    <property type="entry name" value="PK"/>
    <property type="match status" value="1"/>
</dbReference>
<evidence type="ECO:0000256" key="9">
    <source>
        <dbReference type="ARBA" id="ARBA00022842"/>
    </source>
</evidence>
<evidence type="ECO:0000313" key="15">
    <source>
        <dbReference type="Proteomes" id="UP000199579"/>
    </source>
</evidence>
<keyword evidence="6" id="KW-0547">Nucleotide-binding</keyword>
<dbReference type="InterPro" id="IPR015813">
    <property type="entry name" value="Pyrv/PenolPyrv_kinase-like_dom"/>
</dbReference>
<dbReference type="Proteomes" id="UP000199579">
    <property type="component" value="Unassembled WGS sequence"/>
</dbReference>
<proteinExistence type="inferred from homology"/>
<keyword evidence="8" id="KW-0067">ATP-binding</keyword>
<dbReference type="InterPro" id="IPR040442">
    <property type="entry name" value="Pyrv_kinase-like_dom_sf"/>
</dbReference>
<dbReference type="FunFam" id="2.40.33.10:FF:000001">
    <property type="entry name" value="Pyruvate kinase"/>
    <property type="match status" value="1"/>
</dbReference>
<dbReference type="InterPro" id="IPR015806">
    <property type="entry name" value="Pyrv_Knase_insert_dom_sf"/>
</dbReference>
<dbReference type="RefSeq" id="WP_244541136.1">
    <property type="nucleotide sequence ID" value="NZ_FOSX01000063.1"/>
</dbReference>
<evidence type="ECO:0000256" key="10">
    <source>
        <dbReference type="ARBA" id="ARBA00023152"/>
    </source>
</evidence>
<dbReference type="EMBL" id="FOSX01000102">
    <property type="protein sequence ID" value="SFL35004.1"/>
    <property type="molecule type" value="Genomic_DNA"/>
</dbReference>